<dbReference type="PANTHER" id="PTHR11066">
    <property type="entry name" value="ACYL-COA THIOESTERASE"/>
    <property type="match status" value="1"/>
</dbReference>
<dbReference type="SUPFAM" id="SSF54637">
    <property type="entry name" value="Thioesterase/thiol ester dehydrase-isomerase"/>
    <property type="match status" value="2"/>
</dbReference>
<dbReference type="CDD" id="cd03444">
    <property type="entry name" value="Thioesterase_II_repeat1"/>
    <property type="match status" value="1"/>
</dbReference>
<dbReference type="InterPro" id="IPR049449">
    <property type="entry name" value="TesB_ACOT8-like_N"/>
</dbReference>
<evidence type="ECO:0000256" key="6">
    <source>
        <dbReference type="ARBA" id="ARBA00071120"/>
    </source>
</evidence>
<dbReference type="FunFam" id="2.40.160.210:FF:000001">
    <property type="entry name" value="Acyl-CoA thioesterase II"/>
    <property type="match status" value="1"/>
</dbReference>
<reference evidence="10" key="1">
    <citation type="submission" date="2024-05" db="EMBL/GenBank/DDBJ databases">
        <authorList>
            <person name="Kim S."/>
            <person name="Heo J."/>
            <person name="Choi H."/>
            <person name="Choi Y."/>
            <person name="Kwon S.-W."/>
            <person name="Kim Y."/>
        </authorList>
    </citation>
    <scope>NUCLEOTIDE SEQUENCE</scope>
    <source>
        <strain evidence="10">KACC 23699</strain>
    </source>
</reference>
<evidence type="ECO:0000256" key="1">
    <source>
        <dbReference type="ARBA" id="ARBA00006538"/>
    </source>
</evidence>
<organism evidence="10">
    <name type="scientific">Pedococcus sp. KACC 23699</name>
    <dbReference type="NCBI Taxonomy" id="3149228"/>
    <lineage>
        <taxon>Bacteria</taxon>
        <taxon>Bacillati</taxon>
        <taxon>Actinomycetota</taxon>
        <taxon>Actinomycetes</taxon>
        <taxon>Micrococcales</taxon>
        <taxon>Intrasporangiaceae</taxon>
        <taxon>Pedococcus</taxon>
    </lineage>
</organism>
<dbReference type="InterPro" id="IPR003703">
    <property type="entry name" value="Acyl_CoA_thio"/>
</dbReference>
<proteinExistence type="inferred from homology"/>
<comment type="catalytic activity">
    <reaction evidence="5">
        <text>a fatty acyl-CoA + H2O = a fatty acid + CoA + H(+)</text>
        <dbReference type="Rhea" id="RHEA:16781"/>
        <dbReference type="ChEBI" id="CHEBI:15377"/>
        <dbReference type="ChEBI" id="CHEBI:15378"/>
        <dbReference type="ChEBI" id="CHEBI:28868"/>
        <dbReference type="ChEBI" id="CHEBI:57287"/>
        <dbReference type="ChEBI" id="CHEBI:77636"/>
        <dbReference type="EC" id="3.1.2.20"/>
    </reaction>
    <physiologicalReaction direction="left-to-right" evidence="5">
        <dbReference type="Rhea" id="RHEA:16782"/>
    </physiologicalReaction>
</comment>
<dbReference type="InterPro" id="IPR042171">
    <property type="entry name" value="Acyl-CoA_hotdog"/>
</dbReference>
<dbReference type="Gene3D" id="2.40.160.210">
    <property type="entry name" value="Acyl-CoA thioesterase, double hotdog domain"/>
    <property type="match status" value="1"/>
</dbReference>
<evidence type="ECO:0000313" key="10">
    <source>
        <dbReference type="EMBL" id="XBO44024.1"/>
    </source>
</evidence>
<dbReference type="CDD" id="cd03445">
    <property type="entry name" value="Thioesterase_II_repeat2"/>
    <property type="match status" value="1"/>
</dbReference>
<evidence type="ECO:0000259" key="8">
    <source>
        <dbReference type="Pfam" id="PF02551"/>
    </source>
</evidence>
<keyword evidence="3" id="KW-0378">Hydrolase</keyword>
<dbReference type="EMBL" id="CP157483">
    <property type="protein sequence ID" value="XBO44024.1"/>
    <property type="molecule type" value="Genomic_DNA"/>
</dbReference>
<keyword evidence="4" id="KW-0443">Lipid metabolism</keyword>
<dbReference type="GO" id="GO:0047617">
    <property type="term" value="F:fatty acyl-CoA hydrolase activity"/>
    <property type="evidence" value="ECO:0007669"/>
    <property type="project" value="UniProtKB-EC"/>
</dbReference>
<dbReference type="InterPro" id="IPR029069">
    <property type="entry name" value="HotDog_dom_sf"/>
</dbReference>
<dbReference type="GO" id="GO:0006637">
    <property type="term" value="P:acyl-CoA metabolic process"/>
    <property type="evidence" value="ECO:0007669"/>
    <property type="project" value="InterPro"/>
</dbReference>
<evidence type="ECO:0000259" key="9">
    <source>
        <dbReference type="Pfam" id="PF13622"/>
    </source>
</evidence>
<sequence length="317" mass="34383">MTDDSTVPTEPLADLLATLDLEELGTARITVEGVDGAESIDLGESGASVFLGRSQRTPHGRVFGGQVLAQCVMAAGRTVADIDDGDGPRHIHSLHGYFMRPGDDTKPIRFAVERMRDGRSFSTRRVHAIQDGLPILSMITSFQEQADGLDHQDPMPQVPGPDTLPSLQDVFGTVDHPAARHLVNRPVEHRHLEGDIFAAPGPELVAHQSVWLKAIGELPDDPLVHAAVLAYASDYTLLESVIRRHGLAWNDRRLRPASLDHAMWFHRPVAVDDWILYAQESPSASGGRGLGIGRMFGADGALVATVAQEGMVRVKKS</sequence>
<dbReference type="Pfam" id="PF13622">
    <property type="entry name" value="4HBT_3"/>
    <property type="match status" value="1"/>
</dbReference>
<comment type="subunit">
    <text evidence="2">Homotetramer.</text>
</comment>
<dbReference type="GO" id="GO:0009062">
    <property type="term" value="P:fatty acid catabolic process"/>
    <property type="evidence" value="ECO:0007669"/>
    <property type="project" value="TreeGrafter"/>
</dbReference>
<protein>
    <recommendedName>
        <fullName evidence="6">Acyl-CoA thioesterase 2</fullName>
    </recommendedName>
    <alternativeName>
        <fullName evidence="7">Thioesterase II</fullName>
    </alternativeName>
</protein>
<evidence type="ECO:0000256" key="7">
    <source>
        <dbReference type="ARBA" id="ARBA00079653"/>
    </source>
</evidence>
<dbReference type="RefSeq" id="WP_406831481.1">
    <property type="nucleotide sequence ID" value="NZ_CP157483.1"/>
</dbReference>
<dbReference type="AlphaFoldDB" id="A0AAU7JVD7"/>
<accession>A0AAU7JVD7</accession>
<evidence type="ECO:0000256" key="4">
    <source>
        <dbReference type="ARBA" id="ARBA00023098"/>
    </source>
</evidence>
<dbReference type="Pfam" id="PF02551">
    <property type="entry name" value="Acyl_CoA_thio"/>
    <property type="match status" value="1"/>
</dbReference>
<evidence type="ECO:0000256" key="5">
    <source>
        <dbReference type="ARBA" id="ARBA00050943"/>
    </source>
</evidence>
<feature type="domain" description="Acyl-CoA thioesterase-like N-terminal HotDog" evidence="9">
    <location>
        <begin position="58"/>
        <end position="143"/>
    </location>
</feature>
<evidence type="ECO:0000256" key="3">
    <source>
        <dbReference type="ARBA" id="ARBA00022801"/>
    </source>
</evidence>
<evidence type="ECO:0000256" key="2">
    <source>
        <dbReference type="ARBA" id="ARBA00011881"/>
    </source>
</evidence>
<dbReference type="PANTHER" id="PTHR11066:SF34">
    <property type="entry name" value="ACYL-COENZYME A THIOESTERASE 8"/>
    <property type="match status" value="1"/>
</dbReference>
<name>A0AAU7JVD7_9MICO</name>
<dbReference type="InterPro" id="IPR025652">
    <property type="entry name" value="TesB_C"/>
</dbReference>
<feature type="domain" description="Acyl-CoA thioesterase 2 C-terminal" evidence="8">
    <location>
        <begin position="203"/>
        <end position="311"/>
    </location>
</feature>
<gene>
    <name evidence="10" type="ORF">ABEG17_01470</name>
</gene>
<comment type="similarity">
    <text evidence="1">Belongs to the C/M/P thioester hydrolase family.</text>
</comment>